<protein>
    <recommendedName>
        <fullName evidence="4">Transmembrane protein</fullName>
    </recommendedName>
</protein>
<keyword evidence="1" id="KW-0812">Transmembrane</keyword>
<sequence length="319" mass="36728">MESERLDYWSEWQVPVCALVLIIPTITAVVLIWKSKKTPLSVYDSWVSCWKFLNPIWILVYRALVVGIMTFLLCKTVINDGPSDFYFYTQWTFTLVLIYFVLATFVSAHGCWTCFKTTTSRNELGNGFLKRDLEGNESNLSSTESNKFWDLSKSQKIHHERKEMEKTAGFGGYLLQIIYQTSAGAAVLTDIVFWCLLVPFPASDNFKVDLITGCMHSLNLVFLLLDTTLNSRPFPYWFGLVYFVIWSCVYIVFQWVLHACGVLTWWPYAFLKLSTPWAPLWYLGMALVHIPCYSFYALVVKAKNSAFTKIFPNAFVGPL</sequence>
<feature type="transmembrane region" description="Helical" evidence="1">
    <location>
        <begin position="237"/>
        <end position="268"/>
    </location>
</feature>
<feature type="transmembrane region" description="Helical" evidence="1">
    <location>
        <begin position="280"/>
        <end position="299"/>
    </location>
</feature>
<organism evidence="2 3">
    <name type="scientific">Papaver nudicaule</name>
    <name type="common">Iceland poppy</name>
    <dbReference type="NCBI Taxonomy" id="74823"/>
    <lineage>
        <taxon>Eukaryota</taxon>
        <taxon>Viridiplantae</taxon>
        <taxon>Streptophyta</taxon>
        <taxon>Embryophyta</taxon>
        <taxon>Tracheophyta</taxon>
        <taxon>Spermatophyta</taxon>
        <taxon>Magnoliopsida</taxon>
        <taxon>Ranunculales</taxon>
        <taxon>Papaveraceae</taxon>
        <taxon>Papaveroideae</taxon>
        <taxon>Papaver</taxon>
    </lineage>
</organism>
<keyword evidence="1" id="KW-1133">Transmembrane helix</keyword>
<proteinExistence type="predicted"/>
<evidence type="ECO:0008006" key="4">
    <source>
        <dbReference type="Google" id="ProtNLM"/>
    </source>
</evidence>
<feature type="transmembrane region" description="Helical" evidence="1">
    <location>
        <begin position="85"/>
        <end position="106"/>
    </location>
</feature>
<reference evidence="2" key="1">
    <citation type="submission" date="2022-03" db="EMBL/GenBank/DDBJ databases">
        <title>A functionally conserved STORR gene fusion in Papaver species that diverged 16.8 million years ago.</title>
        <authorList>
            <person name="Catania T."/>
        </authorList>
    </citation>
    <scope>NUCLEOTIDE SEQUENCE</scope>
    <source>
        <strain evidence="2">S-191538</strain>
    </source>
</reference>
<evidence type="ECO:0000256" key="1">
    <source>
        <dbReference type="SAM" id="Phobius"/>
    </source>
</evidence>
<name>A0AA41RPV7_PAPNU</name>
<dbReference type="Proteomes" id="UP001177140">
    <property type="component" value="Unassembled WGS sequence"/>
</dbReference>
<accession>A0AA41RPV7</accession>
<feature type="transmembrane region" description="Helical" evidence="1">
    <location>
        <begin position="206"/>
        <end position="225"/>
    </location>
</feature>
<dbReference type="PANTHER" id="PTHR12242">
    <property type="entry name" value="OS02G0130600 PROTEIN-RELATED"/>
    <property type="match status" value="1"/>
</dbReference>
<gene>
    <name evidence="2" type="ORF">MKW94_009813</name>
</gene>
<feature type="transmembrane region" description="Helical" evidence="1">
    <location>
        <begin position="12"/>
        <end position="33"/>
    </location>
</feature>
<dbReference type="EMBL" id="JAJJMA010000014">
    <property type="protein sequence ID" value="MCL7021375.1"/>
    <property type="molecule type" value="Genomic_DNA"/>
</dbReference>
<evidence type="ECO:0000313" key="3">
    <source>
        <dbReference type="Proteomes" id="UP001177140"/>
    </source>
</evidence>
<dbReference type="PANTHER" id="PTHR12242:SF6">
    <property type="entry name" value="PROTEIN ROLLING PROTEIN"/>
    <property type="match status" value="1"/>
</dbReference>
<evidence type="ECO:0000313" key="2">
    <source>
        <dbReference type="EMBL" id="MCL7021375.1"/>
    </source>
</evidence>
<dbReference type="GO" id="GO:0016020">
    <property type="term" value="C:membrane"/>
    <property type="evidence" value="ECO:0007669"/>
    <property type="project" value="TreeGrafter"/>
</dbReference>
<keyword evidence="1" id="KW-0472">Membrane</keyword>
<keyword evidence="3" id="KW-1185">Reference proteome</keyword>
<feature type="transmembrane region" description="Helical" evidence="1">
    <location>
        <begin position="54"/>
        <end position="73"/>
    </location>
</feature>
<comment type="caution">
    <text evidence="2">The sequence shown here is derived from an EMBL/GenBank/DDBJ whole genome shotgun (WGS) entry which is preliminary data.</text>
</comment>
<dbReference type="AlphaFoldDB" id="A0AA41RPV7"/>
<feature type="transmembrane region" description="Helical" evidence="1">
    <location>
        <begin position="170"/>
        <end position="200"/>
    </location>
</feature>